<reference evidence="1 2" key="1">
    <citation type="journal article" date="2012" name="Genet. Mol. Biol.">
        <title>Analysis of 16S rRNA and mxaF genes revealing insights into Methylobacterium niche-specific plant association.</title>
        <authorList>
            <person name="Dourado M.N."/>
            <person name="Andreote F.D."/>
            <person name="Dini-Andreote F."/>
            <person name="Conti R."/>
            <person name="Araujo J.M."/>
            <person name="Araujo W.L."/>
        </authorList>
    </citation>
    <scope>NUCLEOTIDE SEQUENCE [LARGE SCALE GENOMIC DNA]</scope>
    <source>
        <strain evidence="1 2">SR1.6/6</strain>
    </source>
</reference>
<dbReference type="KEGG" id="mmes:MMSR116_20860"/>
<proteinExistence type="predicted"/>
<dbReference type="EMBL" id="CP043538">
    <property type="protein sequence ID" value="QGY04078.1"/>
    <property type="molecule type" value="Genomic_DNA"/>
</dbReference>
<sequence length="86" mass="9845">MIESETVERLEISTLHRINTETVYHVRRLDTQGKTIHTHSIVALDHGEALELAYTVSGPGRAQLWCGTELLHEIEPFTFKRHPDPD</sequence>
<reference evidence="1 2" key="2">
    <citation type="journal article" date="2013" name="Genome Announc.">
        <title>Draft Genome Sequence of Methylobacterium mesophilicum Strain SR1.6/6, Isolated from Citrus sinensis.</title>
        <authorList>
            <person name="Marinho Almeida D."/>
            <person name="Dini-Andreote F."/>
            <person name="Camargo Neves A.A."/>
            <person name="Juca Ramos R.T."/>
            <person name="Andreote F.D."/>
            <person name="Carneiro A.R."/>
            <person name="Oliveira de Souza Lima A."/>
            <person name="Caracciolo Gomes de Sa P.H."/>
            <person name="Ribeiro Barbosa M.S."/>
            <person name="Araujo W.L."/>
            <person name="Silva A."/>
        </authorList>
    </citation>
    <scope>NUCLEOTIDE SEQUENCE [LARGE SCALE GENOMIC DNA]</scope>
    <source>
        <strain evidence="1 2">SR1.6/6</strain>
    </source>
</reference>
<dbReference type="AlphaFoldDB" id="A0A6B9FSL4"/>
<organism evidence="1 2">
    <name type="scientific">Methylobacterium mesophilicum SR1.6/6</name>
    <dbReference type="NCBI Taxonomy" id="908290"/>
    <lineage>
        <taxon>Bacteria</taxon>
        <taxon>Pseudomonadati</taxon>
        <taxon>Pseudomonadota</taxon>
        <taxon>Alphaproteobacteria</taxon>
        <taxon>Hyphomicrobiales</taxon>
        <taxon>Methylobacteriaceae</taxon>
        <taxon>Methylobacterium</taxon>
    </lineage>
</organism>
<dbReference type="RefSeq" id="WP_010685328.1">
    <property type="nucleotide sequence ID" value="NZ_CP043538.1"/>
</dbReference>
<dbReference type="OrthoDB" id="9929748at2"/>
<evidence type="ECO:0000313" key="2">
    <source>
        <dbReference type="Proteomes" id="UP000012488"/>
    </source>
</evidence>
<accession>A0A6B9FSL4</accession>
<gene>
    <name evidence="1" type="ORF">MMSR116_20860</name>
</gene>
<protein>
    <submittedName>
        <fullName evidence="1">Uncharacterized protein</fullName>
    </submittedName>
</protein>
<name>A0A6B9FSL4_9HYPH</name>
<evidence type="ECO:0000313" key="1">
    <source>
        <dbReference type="EMBL" id="QGY04078.1"/>
    </source>
</evidence>
<dbReference type="Proteomes" id="UP000012488">
    <property type="component" value="Chromosome"/>
</dbReference>